<dbReference type="RefSeq" id="WP_301637785.1">
    <property type="nucleotide sequence ID" value="NZ_JADYTN010000007.1"/>
</dbReference>
<name>A0ABS9CF94_9BACT</name>
<evidence type="ECO:0000313" key="1">
    <source>
        <dbReference type="EMBL" id="MCF2563399.1"/>
    </source>
</evidence>
<keyword evidence="2" id="KW-1185">Reference proteome</keyword>
<dbReference type="PROSITE" id="PS51257">
    <property type="entry name" value="PROKAR_LIPOPROTEIN"/>
    <property type="match status" value="1"/>
</dbReference>
<dbReference type="Pfam" id="PF14135">
    <property type="entry name" value="DUF4302"/>
    <property type="match status" value="1"/>
</dbReference>
<comment type="caution">
    <text evidence="1">The sequence shown here is derived from an EMBL/GenBank/DDBJ whole genome shotgun (WGS) entry which is preliminary data.</text>
</comment>
<protein>
    <submittedName>
        <fullName evidence="1">DUF4302 domain-containing protein</fullName>
    </submittedName>
</protein>
<evidence type="ECO:0000313" key="2">
    <source>
        <dbReference type="Proteomes" id="UP001200470"/>
    </source>
</evidence>
<sequence>MKKIFFYIMFAVAGLSLQSCLHDDDEIFDKSAAERINEAVANAKEVLTSSQEGWVMHYYAGREYAYGGLNLAMKFTDGKVQMYNETATNKDGSYKSVVSTYKITRDQGPVLAFDTYNDLLHIYGDPAGSGAPTHVDGWEADYEFVIMNISEDQNTITLKGKKFNNTIVLERLTRPVAEYFDAATKMAESLTNAGILAYTVGDKRAKFYPGSSEYSVKYVDDNGEVASLTVPYTSTDKGLLFNEPIELFGDTLKGINAKDTATVNNVLTANAIVASNDESKTFSLSHDLSDIFQAGNWYLALSNMGEVAGPGLQSFIDGCMESEGEDVNYCYIGTYQGYYGFCFLSGGKYKGVATFAVDAPINEPDVITFDFNGYDSNTFGFSNGEYYADKCNFEDAYTPFLSTFKLSTDDVNNPTVMTLTDQNNAKNVIKLVKDPVLYPGKH</sequence>
<accession>A0ABS9CF94</accession>
<proteinExistence type="predicted"/>
<dbReference type="Proteomes" id="UP001200470">
    <property type="component" value="Unassembled WGS sequence"/>
</dbReference>
<reference evidence="1 2" key="1">
    <citation type="submission" date="2020-12" db="EMBL/GenBank/DDBJ databases">
        <title>Whole genome sequences of gut porcine anaerobes.</title>
        <authorList>
            <person name="Kubasova T."/>
            <person name="Jahodarova E."/>
            <person name="Rychlik I."/>
        </authorList>
    </citation>
    <scope>NUCLEOTIDE SEQUENCE [LARGE SCALE GENOMIC DNA]</scope>
    <source>
        <strain evidence="1 2">An925</strain>
    </source>
</reference>
<dbReference type="InterPro" id="IPR025396">
    <property type="entry name" value="DUF4302"/>
</dbReference>
<dbReference type="EMBL" id="JADYTN010000007">
    <property type="protein sequence ID" value="MCF2563399.1"/>
    <property type="molecule type" value="Genomic_DNA"/>
</dbReference>
<gene>
    <name evidence="1" type="ORF">I6E12_04645</name>
</gene>
<organism evidence="1 2">
    <name type="scientific">Xylanibacter brevis</name>
    <dbReference type="NCBI Taxonomy" id="83231"/>
    <lineage>
        <taxon>Bacteria</taxon>
        <taxon>Pseudomonadati</taxon>
        <taxon>Bacteroidota</taxon>
        <taxon>Bacteroidia</taxon>
        <taxon>Bacteroidales</taxon>
        <taxon>Prevotellaceae</taxon>
        <taxon>Xylanibacter</taxon>
    </lineage>
</organism>